<dbReference type="AlphaFoldDB" id="A0A9X3NI71"/>
<comment type="similarity">
    <text evidence="1">Belongs to the UPF0337 (CsbD) family.</text>
</comment>
<dbReference type="RefSeq" id="WP_270070907.1">
    <property type="nucleotide sequence ID" value="NZ_JAJAQC010000005.1"/>
</dbReference>
<feature type="compositionally biased region" description="Basic and acidic residues" evidence="2">
    <location>
        <begin position="17"/>
        <end position="52"/>
    </location>
</feature>
<dbReference type="Pfam" id="PF05532">
    <property type="entry name" value="CsbD"/>
    <property type="match status" value="1"/>
</dbReference>
<dbReference type="InterPro" id="IPR008462">
    <property type="entry name" value="CsbD"/>
</dbReference>
<sequence>MSAGEKGQSKGEQISGKIKEAAGKLTANERLKNEGRGEQVKGNVRETKEDAKGAVSGFVEGMRDDDPHRRGEGPGPDRRV</sequence>
<organism evidence="4 5">
    <name type="scientific">Streptomonospora mangrovi</name>
    <dbReference type="NCBI Taxonomy" id="2883123"/>
    <lineage>
        <taxon>Bacteria</taxon>
        <taxon>Bacillati</taxon>
        <taxon>Actinomycetota</taxon>
        <taxon>Actinomycetes</taxon>
        <taxon>Streptosporangiales</taxon>
        <taxon>Nocardiopsidaceae</taxon>
        <taxon>Streptomonospora</taxon>
    </lineage>
</organism>
<reference evidence="4" key="1">
    <citation type="submission" date="2021-10" db="EMBL/GenBank/DDBJ databases">
        <title>Streptomonospora sp. nov., isolated from mangrove soil.</title>
        <authorList>
            <person name="Chen X."/>
            <person name="Ge X."/>
            <person name="Liu W."/>
        </authorList>
    </citation>
    <scope>NUCLEOTIDE SEQUENCE</scope>
    <source>
        <strain evidence="4">S1-112</strain>
    </source>
</reference>
<dbReference type="SUPFAM" id="SSF69047">
    <property type="entry name" value="Hypothetical protein YjbJ"/>
    <property type="match status" value="1"/>
</dbReference>
<comment type="caution">
    <text evidence="4">The sequence shown here is derived from an EMBL/GenBank/DDBJ whole genome shotgun (WGS) entry which is preliminary data.</text>
</comment>
<feature type="domain" description="CsbD-like" evidence="3">
    <location>
        <begin position="7"/>
        <end position="56"/>
    </location>
</feature>
<name>A0A9X3NI71_9ACTN</name>
<evidence type="ECO:0000313" key="5">
    <source>
        <dbReference type="Proteomes" id="UP001140076"/>
    </source>
</evidence>
<proteinExistence type="inferred from homology"/>
<gene>
    <name evidence="4" type="ORF">LG943_04700</name>
</gene>
<evidence type="ECO:0000259" key="3">
    <source>
        <dbReference type="Pfam" id="PF05532"/>
    </source>
</evidence>
<feature type="compositionally biased region" description="Basic and acidic residues" evidence="2">
    <location>
        <begin position="61"/>
        <end position="80"/>
    </location>
</feature>
<evidence type="ECO:0000256" key="1">
    <source>
        <dbReference type="ARBA" id="ARBA00009129"/>
    </source>
</evidence>
<dbReference type="InterPro" id="IPR036629">
    <property type="entry name" value="YjbJ_sf"/>
</dbReference>
<evidence type="ECO:0000313" key="4">
    <source>
        <dbReference type="EMBL" id="MDA0563633.1"/>
    </source>
</evidence>
<evidence type="ECO:0000256" key="2">
    <source>
        <dbReference type="SAM" id="MobiDB-lite"/>
    </source>
</evidence>
<accession>A0A9X3NI71</accession>
<protein>
    <submittedName>
        <fullName evidence="4">CsbD family protein</fullName>
    </submittedName>
</protein>
<dbReference type="Gene3D" id="1.10.1470.10">
    <property type="entry name" value="YjbJ"/>
    <property type="match status" value="1"/>
</dbReference>
<dbReference type="EMBL" id="JAJAQC010000005">
    <property type="protein sequence ID" value="MDA0563633.1"/>
    <property type="molecule type" value="Genomic_DNA"/>
</dbReference>
<dbReference type="Proteomes" id="UP001140076">
    <property type="component" value="Unassembled WGS sequence"/>
</dbReference>
<feature type="region of interest" description="Disordered" evidence="2">
    <location>
        <begin position="1"/>
        <end position="80"/>
    </location>
</feature>
<keyword evidence="5" id="KW-1185">Reference proteome</keyword>